<proteinExistence type="predicted"/>
<dbReference type="PANTHER" id="PTHR22740">
    <property type="entry name" value="PROTEIN KRBA1"/>
    <property type="match status" value="1"/>
</dbReference>
<evidence type="ECO:0000256" key="1">
    <source>
        <dbReference type="SAM" id="MobiDB-lite"/>
    </source>
</evidence>
<reference evidence="2 3" key="1">
    <citation type="submission" date="2020-12" db="EMBL/GenBank/DDBJ databases">
        <title>De novo assembly of Tibetan sheep genome.</title>
        <authorList>
            <person name="Li X."/>
        </authorList>
    </citation>
    <scope>NUCLEOTIDE SEQUENCE [LARGE SCALE GENOMIC DNA]</scope>
    <source>
        <tissue evidence="2">Heart</tissue>
    </source>
</reference>
<feature type="region of interest" description="Disordered" evidence="1">
    <location>
        <begin position="307"/>
        <end position="369"/>
    </location>
</feature>
<feature type="region of interest" description="Disordered" evidence="1">
    <location>
        <begin position="64"/>
        <end position="93"/>
    </location>
</feature>
<dbReference type="AlphaFoldDB" id="A0A836AI51"/>
<feature type="compositionally biased region" description="Polar residues" evidence="1">
    <location>
        <begin position="170"/>
        <end position="181"/>
    </location>
</feature>
<sequence length="477" mass="49551">MLGMATQLVQEIPEFLFGEGSPESSGGASLDGVAVSPQAVMEDTCPLRDLLHCLPDTPMGLLGLATTPSGSSSSSTPRAGGPGSPLPIMKTEAASGDCPLQGLLNCLKEIPEARDRHPSPSGGSDPRLREDPGAWKRNSGGLRPLQTPPPGPGPGAGSMLSAVKVEDSWPQGSPEPTSCQLSKRPHGPSAASSPRNVRDTAPAQVRVPSWGPAAQEVVMGPLPALGLQGCTRDSPALPLGSQGTPSSFSSSSSSDGDLDFQSPECSQGHRPGKGPATKPSPLHCLENSLKGILPEGPLRFGCLASLGPSPRSSSSSSISSSEGEDLRPEPELWQPLLQERDHPPSGKGLGTLSPQRGGPRAGCSPGEGLRRLEPGHRCDFSAEASEFGKYGLCFPTHGAKSCALRKGSNGPSWSRGGLIQLLQGAGPCSLKCLPELRQTTRVPERLPDPTAMGPQTTAFTELWKAQKTVLETLIRDD</sequence>
<comment type="caution">
    <text evidence="2">The sequence shown here is derived from an EMBL/GenBank/DDBJ whole genome shotgun (WGS) entry which is preliminary data.</text>
</comment>
<evidence type="ECO:0000313" key="3">
    <source>
        <dbReference type="Proteomes" id="UP000664991"/>
    </source>
</evidence>
<feature type="region of interest" description="Disordered" evidence="1">
    <location>
        <begin position="229"/>
        <end position="282"/>
    </location>
</feature>
<protein>
    <recommendedName>
        <fullName evidence="4">Protein KRBA1</fullName>
    </recommendedName>
</protein>
<dbReference type="Proteomes" id="UP000664991">
    <property type="component" value="Unassembled WGS sequence"/>
</dbReference>
<feature type="compositionally biased region" description="Low complexity" evidence="1">
    <location>
        <begin position="312"/>
        <end position="321"/>
    </location>
</feature>
<feature type="compositionally biased region" description="Low complexity" evidence="1">
    <location>
        <begin position="64"/>
        <end position="79"/>
    </location>
</feature>
<gene>
    <name evidence="2" type="ORF">JEQ12_015870</name>
</gene>
<feature type="region of interest" description="Disordered" evidence="1">
    <location>
        <begin position="113"/>
        <end position="203"/>
    </location>
</feature>
<name>A0A836AI51_SHEEP</name>
<dbReference type="Pfam" id="PF15287">
    <property type="entry name" value="KRBA1"/>
    <property type="match status" value="2"/>
</dbReference>
<dbReference type="InterPro" id="IPR029317">
    <property type="entry name" value="KRBA1_rpt"/>
</dbReference>
<dbReference type="InterPro" id="IPR040095">
    <property type="entry name" value="KRBA1"/>
</dbReference>
<dbReference type="EMBL" id="JAEMGP010000004">
    <property type="protein sequence ID" value="KAG5210676.1"/>
    <property type="molecule type" value="Genomic_DNA"/>
</dbReference>
<organism evidence="2 3">
    <name type="scientific">Ovis aries</name>
    <name type="common">Sheep</name>
    <dbReference type="NCBI Taxonomy" id="9940"/>
    <lineage>
        <taxon>Eukaryota</taxon>
        <taxon>Metazoa</taxon>
        <taxon>Chordata</taxon>
        <taxon>Craniata</taxon>
        <taxon>Vertebrata</taxon>
        <taxon>Euteleostomi</taxon>
        <taxon>Mammalia</taxon>
        <taxon>Eutheria</taxon>
        <taxon>Laurasiatheria</taxon>
        <taxon>Artiodactyla</taxon>
        <taxon>Ruminantia</taxon>
        <taxon>Pecora</taxon>
        <taxon>Bovidae</taxon>
        <taxon>Caprinae</taxon>
        <taxon>Ovis</taxon>
    </lineage>
</organism>
<dbReference type="PANTHER" id="PTHR22740:SF3">
    <property type="entry name" value="PROTEIN KRBA1"/>
    <property type="match status" value="1"/>
</dbReference>
<evidence type="ECO:0008006" key="4">
    <source>
        <dbReference type="Google" id="ProtNLM"/>
    </source>
</evidence>
<evidence type="ECO:0000313" key="2">
    <source>
        <dbReference type="EMBL" id="KAG5210676.1"/>
    </source>
</evidence>
<dbReference type="SMART" id="SM01258">
    <property type="entry name" value="KRBA1"/>
    <property type="match status" value="3"/>
</dbReference>
<accession>A0A836AI51</accession>